<reference evidence="1 2" key="1">
    <citation type="submission" date="2020-07" db="EMBL/GenBank/DDBJ databases">
        <title>Taxonomic proposal: Crassvirales, a new order of highly abundant and diverse bacterial viruses.</title>
        <authorList>
            <person name="Shkoporov A.N."/>
            <person name="Stockdale S.R."/>
            <person name="Guerin E."/>
            <person name="Ross R.P."/>
            <person name="Hill C."/>
        </authorList>
    </citation>
    <scope>NUCLEOTIDE SEQUENCE [LARGE SCALE GENOMIC DNA]</scope>
</reference>
<name>A0A7M1RUF9_9CAUD</name>
<accession>A0A7M1RUF9</accession>
<evidence type="ECO:0000313" key="2">
    <source>
        <dbReference type="Proteomes" id="UP000594004"/>
    </source>
</evidence>
<sequence>MMELKNYIAKTDNDLDIELAFNSCTIINPADEVNENKIEEVERVTEDCVVIEGAA</sequence>
<dbReference type="Proteomes" id="UP000594004">
    <property type="component" value="Segment"/>
</dbReference>
<evidence type="ECO:0000313" key="1">
    <source>
        <dbReference type="EMBL" id="QOR57531.1"/>
    </source>
</evidence>
<dbReference type="RefSeq" id="YP_010113171.1">
    <property type="nucleotide sequence ID" value="NC_055900.1"/>
</dbReference>
<proteinExistence type="predicted"/>
<dbReference type="KEGG" id="vg:65131679"/>
<protein>
    <submittedName>
        <fullName evidence="1">Uncharacterized protein</fullName>
    </submittedName>
</protein>
<keyword evidence="2" id="KW-1185">Reference proteome</keyword>
<organism evidence="1 2">
    <name type="scientific">uncultured phage cr125_1</name>
    <dbReference type="NCBI Taxonomy" id="2772091"/>
    <lineage>
        <taxon>Viruses</taxon>
        <taxon>Duplodnaviria</taxon>
        <taxon>Heunggongvirae</taxon>
        <taxon>Uroviricota</taxon>
        <taxon>Caudoviricetes</taxon>
        <taxon>Crassvirales</taxon>
        <taxon>Suoliviridae</taxon>
        <taxon>Uncouvirinae</taxon>
        <taxon>Aurodevirus</taxon>
        <taxon>Aurodevirus hominis</taxon>
    </lineage>
</organism>
<dbReference type="EMBL" id="MT774407">
    <property type="protein sequence ID" value="QOR57531.1"/>
    <property type="molecule type" value="Genomic_DNA"/>
</dbReference>
<dbReference type="GeneID" id="65131679"/>